<dbReference type="PROSITE" id="PS51935">
    <property type="entry name" value="NLPC_P60"/>
    <property type="match status" value="1"/>
</dbReference>
<reference evidence="7 8" key="1">
    <citation type="submission" date="2024-09" db="EMBL/GenBank/DDBJ databases">
        <authorList>
            <person name="Sun Q."/>
            <person name="Mori K."/>
        </authorList>
    </citation>
    <scope>NUCLEOTIDE SEQUENCE [LARGE SCALE GENOMIC DNA]</scope>
    <source>
        <strain evidence="7 8">TBRC 7907</strain>
    </source>
</reference>
<dbReference type="PANTHER" id="PTHR47359">
    <property type="entry name" value="PEPTIDOGLYCAN DL-ENDOPEPTIDASE CWLO"/>
    <property type="match status" value="1"/>
</dbReference>
<feature type="domain" description="NlpC/P60" evidence="6">
    <location>
        <begin position="281"/>
        <end position="395"/>
    </location>
</feature>
<organism evidence="7 8">
    <name type="scientific">Allokutzneria oryzae</name>
    <dbReference type="NCBI Taxonomy" id="1378989"/>
    <lineage>
        <taxon>Bacteria</taxon>
        <taxon>Bacillati</taxon>
        <taxon>Actinomycetota</taxon>
        <taxon>Actinomycetes</taxon>
        <taxon>Pseudonocardiales</taxon>
        <taxon>Pseudonocardiaceae</taxon>
        <taxon>Allokutzneria</taxon>
    </lineage>
</organism>
<sequence>MADAAGLIEPLVRPMREHLAKLDGDTGSASKAAESLGTAKNTIAEVKTQHSTQVRATLGGWYGERANAFQGRVATLDGGLDRLSGNCGSAQGSVAGAVTAITVGRKAIQGLIDEFIGWAKPVFEAALTAQKAGDGNAVREAAAKAFGRSSDYAGKTAAELKKVADQLTEAASRLRALQPADPGALRGLGSPLGGSGGSVEVQGGGVPIAPPAPPEGGGRGEGGGSGGSGGGSGSGGGGGYSGGGGGGGGGGRPNLPVAIPPQPGSGVDINLPGGHTVQAPNPVAAAAVRNALSVLGTPYVWAASDPPRATDCSGLTKWAYGNAGLDLPRHSAAQAVGASVPPGQLLPGDLVVWRGHVAMYIGNGQMVEAGDPVQIRPLRTTNSGMPFVGFYRPTG</sequence>
<dbReference type="InterPro" id="IPR051794">
    <property type="entry name" value="PG_Endopeptidase_C40"/>
</dbReference>
<gene>
    <name evidence="7" type="ORF">ACFFQA_12100</name>
</gene>
<accession>A0ABV5ZUV2</accession>
<dbReference type="EMBL" id="JBHLZU010000010">
    <property type="protein sequence ID" value="MFB9904674.1"/>
    <property type="molecule type" value="Genomic_DNA"/>
</dbReference>
<dbReference type="PANTHER" id="PTHR47359:SF3">
    <property type="entry name" value="NLP_P60 DOMAIN-CONTAINING PROTEIN-RELATED"/>
    <property type="match status" value="1"/>
</dbReference>
<keyword evidence="4" id="KW-0788">Thiol protease</keyword>
<evidence type="ECO:0000256" key="1">
    <source>
        <dbReference type="ARBA" id="ARBA00007074"/>
    </source>
</evidence>
<keyword evidence="8" id="KW-1185">Reference proteome</keyword>
<dbReference type="Pfam" id="PF00877">
    <property type="entry name" value="NLPC_P60"/>
    <property type="match status" value="1"/>
</dbReference>
<dbReference type="Gene3D" id="3.90.1720.10">
    <property type="entry name" value="endopeptidase domain like (from Nostoc punctiforme)"/>
    <property type="match status" value="1"/>
</dbReference>
<keyword evidence="3" id="KW-0378">Hydrolase</keyword>
<dbReference type="RefSeq" id="WP_377851877.1">
    <property type="nucleotide sequence ID" value="NZ_JBHLZU010000010.1"/>
</dbReference>
<evidence type="ECO:0000259" key="6">
    <source>
        <dbReference type="PROSITE" id="PS51935"/>
    </source>
</evidence>
<proteinExistence type="inferred from homology"/>
<comment type="similarity">
    <text evidence="1">Belongs to the peptidase C40 family.</text>
</comment>
<evidence type="ECO:0000313" key="8">
    <source>
        <dbReference type="Proteomes" id="UP001589693"/>
    </source>
</evidence>
<comment type="caution">
    <text evidence="7">The sequence shown here is derived from an EMBL/GenBank/DDBJ whole genome shotgun (WGS) entry which is preliminary data.</text>
</comment>
<dbReference type="Proteomes" id="UP001589693">
    <property type="component" value="Unassembled WGS sequence"/>
</dbReference>
<dbReference type="InterPro" id="IPR000064">
    <property type="entry name" value="NLP_P60_dom"/>
</dbReference>
<dbReference type="SUPFAM" id="SSF54001">
    <property type="entry name" value="Cysteine proteinases"/>
    <property type="match status" value="1"/>
</dbReference>
<evidence type="ECO:0000256" key="2">
    <source>
        <dbReference type="ARBA" id="ARBA00022670"/>
    </source>
</evidence>
<feature type="region of interest" description="Disordered" evidence="5">
    <location>
        <begin position="181"/>
        <end position="264"/>
    </location>
</feature>
<dbReference type="InterPro" id="IPR038765">
    <property type="entry name" value="Papain-like_cys_pep_sf"/>
</dbReference>
<feature type="compositionally biased region" description="Gly residues" evidence="5">
    <location>
        <begin position="215"/>
        <end position="252"/>
    </location>
</feature>
<evidence type="ECO:0000256" key="4">
    <source>
        <dbReference type="ARBA" id="ARBA00022807"/>
    </source>
</evidence>
<evidence type="ECO:0000313" key="7">
    <source>
        <dbReference type="EMBL" id="MFB9904674.1"/>
    </source>
</evidence>
<name>A0ABV5ZUV2_9PSEU</name>
<keyword evidence="2" id="KW-0645">Protease</keyword>
<feature type="compositionally biased region" description="Gly residues" evidence="5">
    <location>
        <begin position="190"/>
        <end position="206"/>
    </location>
</feature>
<evidence type="ECO:0000256" key="3">
    <source>
        <dbReference type="ARBA" id="ARBA00022801"/>
    </source>
</evidence>
<evidence type="ECO:0000256" key="5">
    <source>
        <dbReference type="SAM" id="MobiDB-lite"/>
    </source>
</evidence>
<protein>
    <submittedName>
        <fullName evidence="7">C40 family peptidase</fullName>
    </submittedName>
</protein>